<reference evidence="2" key="7">
    <citation type="journal article" date="2005" name="Science">
        <title>The Transcriptional Landscape of the Mammalian Genome.</title>
        <authorList>
            <consortium name="The FANTOM Consortium"/>
            <consortium name="Riken Genome Exploration Research Group and Genome Science Group (Genome Network Project Core Group)"/>
        </authorList>
    </citation>
    <scope>NUCLEOTIDE SEQUENCE</scope>
    <source>
        <strain evidence="2">C57BL/6J</strain>
        <tissue evidence="2">Head</tissue>
    </source>
</reference>
<feature type="compositionally biased region" description="Basic residues" evidence="1">
    <location>
        <begin position="64"/>
        <end position="77"/>
    </location>
</feature>
<feature type="region of interest" description="Disordered" evidence="1">
    <location>
        <begin position="19"/>
        <end position="122"/>
    </location>
</feature>
<evidence type="ECO:0000313" key="2">
    <source>
        <dbReference type="EMBL" id="BAC27069.1"/>
    </source>
</evidence>
<reference evidence="2" key="4">
    <citation type="journal article" date="2001" name="Nature">
        <title>Functional annotation of a full-length mouse cDNA collection.</title>
        <authorList>
            <consortium name="The RIKEN Genome Exploration Research Group Phase II Team and the FANTOM Consortium"/>
        </authorList>
    </citation>
    <scope>NUCLEOTIDE SEQUENCE</scope>
    <source>
        <strain evidence="2">C57BL/6J</strain>
        <tissue evidence="2">Head</tissue>
    </source>
</reference>
<feature type="compositionally biased region" description="Basic and acidic residues" evidence="1">
    <location>
        <begin position="39"/>
        <end position="63"/>
    </location>
</feature>
<accession>Q8CDC2</accession>
<reference evidence="2" key="3">
    <citation type="journal article" date="2000" name="Genome Res.">
        <title>RIKEN integrated sequence analysis (RISA) system--384-format sequencing pipeline with 384 multicapillary sequencer.</title>
        <authorList>
            <person name="Shibata K."/>
            <person name="Itoh M."/>
            <person name="Aizawa K."/>
            <person name="Nagaoka S."/>
            <person name="Sasaki N."/>
            <person name="Carninci P."/>
            <person name="Konno H."/>
            <person name="Akiyama J."/>
            <person name="Nishi K."/>
            <person name="Kitsunai T."/>
            <person name="Tashiro H."/>
            <person name="Itoh M."/>
            <person name="Sumi N."/>
            <person name="Ishii Y."/>
            <person name="Nakamura S."/>
            <person name="Hazama M."/>
            <person name="Nishine T."/>
            <person name="Harada A."/>
            <person name="Yamamoto R."/>
            <person name="Matsumoto H."/>
            <person name="Sakaguchi S."/>
            <person name="Ikegami T."/>
            <person name="Kashiwagi K."/>
            <person name="Fujiwake S."/>
            <person name="Inoue K."/>
            <person name="Togawa Y."/>
            <person name="Izawa M."/>
            <person name="Ohara E."/>
            <person name="Watahiki M."/>
            <person name="Yoneda Y."/>
            <person name="Ishikawa T."/>
            <person name="Ozawa K."/>
            <person name="Tanaka T."/>
            <person name="Matsuura S."/>
            <person name="Kawai J."/>
            <person name="Okazaki Y."/>
            <person name="Muramatsu M."/>
            <person name="Inoue Y."/>
            <person name="Kira A."/>
            <person name="Hayashizaki Y."/>
        </authorList>
    </citation>
    <scope>NUCLEOTIDE SEQUENCE</scope>
    <source>
        <strain evidence="2">C57BL/6J</strain>
        <tissue evidence="2">Head</tissue>
    </source>
</reference>
<evidence type="ECO:0000256" key="1">
    <source>
        <dbReference type="SAM" id="MobiDB-lite"/>
    </source>
</evidence>
<reference evidence="2" key="2">
    <citation type="journal article" date="2000" name="Genome Res.">
        <title>Normalization and subtraction of cap-trapper-selected cDNAs to prepare full-length cDNA libraries for rapid discovery of new genes.</title>
        <authorList>
            <person name="Carninci P."/>
            <person name="Shibata Y."/>
            <person name="Hayatsu N."/>
            <person name="Sugahara Y."/>
            <person name="Shibata K."/>
            <person name="Itoh M."/>
            <person name="Konno H."/>
            <person name="Okazaki Y."/>
            <person name="Muramatsu M."/>
            <person name="Hayashizaki Y."/>
        </authorList>
    </citation>
    <scope>NUCLEOTIDE SEQUENCE</scope>
    <source>
        <strain evidence="2">C57BL/6J</strain>
        <tissue evidence="2">Head</tissue>
    </source>
</reference>
<protein>
    <submittedName>
        <fullName evidence="2">Uncharacterized protein</fullName>
    </submittedName>
</protein>
<proteinExistence type="evidence at transcript level"/>
<dbReference type="AlphaFoldDB" id="Q8CDC2"/>
<organism evidence="2">
    <name type="scientific">Mus musculus</name>
    <name type="common">Mouse</name>
    <dbReference type="NCBI Taxonomy" id="10090"/>
    <lineage>
        <taxon>Eukaryota</taxon>
        <taxon>Metazoa</taxon>
        <taxon>Chordata</taxon>
        <taxon>Craniata</taxon>
        <taxon>Vertebrata</taxon>
        <taxon>Euteleostomi</taxon>
        <taxon>Mammalia</taxon>
        <taxon>Eutheria</taxon>
        <taxon>Euarchontoglires</taxon>
        <taxon>Glires</taxon>
        <taxon>Rodentia</taxon>
        <taxon>Myomorpha</taxon>
        <taxon>Muroidea</taxon>
        <taxon>Muridae</taxon>
        <taxon>Murinae</taxon>
        <taxon>Mus</taxon>
        <taxon>Mus</taxon>
    </lineage>
</organism>
<reference evidence="2" key="1">
    <citation type="journal article" date="1999" name="Methods Enzymol.">
        <title>High-efficiency full-length cDNA cloning.</title>
        <authorList>
            <person name="Carninci P."/>
            <person name="Hayashizaki Y."/>
        </authorList>
    </citation>
    <scope>NUCLEOTIDE SEQUENCE</scope>
    <source>
        <strain evidence="2">C57BL/6J</strain>
        <tissue evidence="2">Head</tissue>
    </source>
</reference>
<reference evidence="2" key="8">
    <citation type="journal article" date="2005" name="Science">
        <title>Antisense Transcription in the Mammalian Transcriptome.</title>
        <authorList>
            <consortium name="RIKEN Genome Exploration Research Group and Genome Science Group (Genome Network Project Core Group) and the FANTOM Consortium"/>
        </authorList>
    </citation>
    <scope>NUCLEOTIDE SEQUENCE</scope>
    <source>
        <strain evidence="2">C57BL/6J</strain>
        <tissue evidence="2">Head</tissue>
    </source>
</reference>
<name>Q8CDC2_MOUSE</name>
<dbReference type="EMBL" id="AK030663">
    <property type="protein sequence ID" value="BAC27069.1"/>
    <property type="molecule type" value="mRNA"/>
</dbReference>
<reference evidence="2" key="5">
    <citation type="submission" date="2001-07" db="EMBL/GenBank/DDBJ databases">
        <authorList>
            <person name="Adachi J."/>
            <person name="Aizawa K."/>
            <person name="Akimura T."/>
            <person name="Arakawa T."/>
            <person name="Bono H."/>
            <person name="Carninci P."/>
            <person name="Fukuda S."/>
            <person name="Furuno M."/>
            <person name="Hanagaki T."/>
            <person name="Hara A."/>
            <person name="Hashizume W."/>
            <person name="Hayashida K."/>
            <person name="Hayatsu N."/>
            <person name="Hiramoto K."/>
            <person name="Hiraoka T."/>
            <person name="Hirozane T."/>
            <person name="Hori F."/>
            <person name="Imotani K."/>
            <person name="Ishii Y."/>
            <person name="Itoh M."/>
            <person name="Kagawa I."/>
            <person name="Kasukawa T."/>
            <person name="Katoh H."/>
            <person name="Kawai J."/>
            <person name="Kojima Y."/>
            <person name="Kondo S."/>
            <person name="Konno H."/>
            <person name="Kouda M."/>
            <person name="Koya S."/>
            <person name="Kurihara C."/>
            <person name="Matsuyama T."/>
            <person name="Miyazaki A."/>
            <person name="Murata M."/>
            <person name="Nakamura M."/>
            <person name="Nishi K."/>
            <person name="Nomura K."/>
            <person name="Numazaki R."/>
            <person name="Ohno M."/>
            <person name="Ohsato N."/>
            <person name="Okazaki Y."/>
            <person name="Saito R."/>
            <person name="Saitoh H."/>
            <person name="Sakai C."/>
            <person name="Sakai K."/>
            <person name="Sakazume N."/>
            <person name="Sano H."/>
            <person name="Sasaki D."/>
            <person name="Shibata K."/>
            <person name="Shinagawa A."/>
            <person name="Shiraki T."/>
            <person name="Sogabe Y."/>
            <person name="Tagami M."/>
            <person name="Tagawa A."/>
            <person name="Takahashi F."/>
            <person name="Takaku-Akahira S."/>
            <person name="Takeda Y."/>
            <person name="Tanaka T."/>
            <person name="Tomaru A."/>
            <person name="Toya T."/>
            <person name="Yasunishi A."/>
            <person name="Muramatsu M."/>
            <person name="Hayashizaki Y."/>
        </authorList>
    </citation>
    <scope>NUCLEOTIDE SEQUENCE</scope>
    <source>
        <strain evidence="2">C57BL/6J</strain>
        <tissue evidence="2">Head</tissue>
    </source>
</reference>
<feature type="compositionally biased region" description="Pro residues" evidence="1">
    <location>
        <begin position="112"/>
        <end position="122"/>
    </location>
</feature>
<reference evidence="2" key="6">
    <citation type="journal article" date="2002" name="Nature">
        <title>Analysis of the mouse transcriptome based on functional annotation of 60,770 full-length cDNAs.</title>
        <authorList>
            <consortium name="The FANTOM Consortium and the RIKEN Genome Exploration Research Group Phase I and II Team"/>
        </authorList>
    </citation>
    <scope>NUCLEOTIDE SEQUENCE</scope>
    <source>
        <strain evidence="2">C57BL/6J</strain>
        <tissue evidence="2">Head</tissue>
    </source>
</reference>
<sequence>MAKFISRASTGCRRKALEGARGDRAGGCGLRKTSGYSRELARRHDAPSTSERLTDLHARPEHTGHRRRRRARSRRTPSHVTTCAAANASRPLPALMPERITGELPGRSRSEAPPPDRAPPTS</sequence>